<dbReference type="EMBL" id="WMBF01000080">
    <property type="protein sequence ID" value="MBW5422032.1"/>
    <property type="molecule type" value="Genomic_DNA"/>
</dbReference>
<feature type="region of interest" description="Disordered" evidence="1">
    <location>
        <begin position="115"/>
        <end position="153"/>
    </location>
</feature>
<proteinExistence type="predicted"/>
<feature type="compositionally biased region" description="Low complexity" evidence="1">
    <location>
        <begin position="140"/>
        <end position="153"/>
    </location>
</feature>
<reference evidence="2 3" key="1">
    <citation type="submission" date="2019-11" db="EMBL/GenBank/DDBJ databases">
        <authorList>
            <person name="Ay H."/>
        </authorList>
    </citation>
    <scope>NUCLEOTIDE SEQUENCE [LARGE SCALE GENOMIC DNA]</scope>
    <source>
        <strain evidence="2 3">BG9H</strain>
    </source>
</reference>
<evidence type="ECO:0000313" key="3">
    <source>
        <dbReference type="Proteomes" id="UP001197114"/>
    </source>
</evidence>
<evidence type="ECO:0000256" key="1">
    <source>
        <dbReference type="SAM" id="MobiDB-lite"/>
    </source>
</evidence>
<protein>
    <submittedName>
        <fullName evidence="2">Uncharacterized protein</fullName>
    </submittedName>
</protein>
<dbReference type="RefSeq" id="WP_219688482.1">
    <property type="nucleotide sequence ID" value="NZ_WMBF01000080.1"/>
</dbReference>
<sequence length="153" mass="15899">MDTASLLLIGAAGGAVRGVVHAYDCMSEWLLRRQEFRLSEQPEAEVPPPAFGAYYDVAGQSIAAVVHMVMGAGVALLMEAWGQIDGGFATFAVGASAPLILVQLKHTRLAGVFIGDPNAPQAPQPQDAQPPTTGPPIEQSASRRPAAGPRGAE</sequence>
<gene>
    <name evidence="2" type="ORF">GKQ77_10705</name>
</gene>
<dbReference type="Proteomes" id="UP001197114">
    <property type="component" value="Unassembled WGS sequence"/>
</dbReference>
<evidence type="ECO:0000313" key="2">
    <source>
        <dbReference type="EMBL" id="MBW5422032.1"/>
    </source>
</evidence>
<comment type="caution">
    <text evidence="2">The sequence shown here is derived from an EMBL/GenBank/DDBJ whole genome shotgun (WGS) entry which is preliminary data.</text>
</comment>
<organism evidence="2 3">
    <name type="scientific">Streptomyces anatolicus</name>
    <dbReference type="NCBI Taxonomy" id="2675858"/>
    <lineage>
        <taxon>Bacteria</taxon>
        <taxon>Bacillati</taxon>
        <taxon>Actinomycetota</taxon>
        <taxon>Actinomycetes</taxon>
        <taxon>Kitasatosporales</taxon>
        <taxon>Streptomycetaceae</taxon>
        <taxon>Streptomyces</taxon>
    </lineage>
</organism>
<feature type="compositionally biased region" description="Low complexity" evidence="1">
    <location>
        <begin position="115"/>
        <end position="131"/>
    </location>
</feature>
<name>A0ABS6YKW4_9ACTN</name>
<accession>A0ABS6YKW4</accession>
<keyword evidence="3" id="KW-1185">Reference proteome</keyword>